<protein>
    <submittedName>
        <fullName evidence="3">Uncharacterized protein</fullName>
    </submittedName>
</protein>
<feature type="region of interest" description="Disordered" evidence="2">
    <location>
        <begin position="28"/>
        <end position="57"/>
    </location>
</feature>
<gene>
    <name evidence="3" type="ORF">A2797_00335</name>
</gene>
<evidence type="ECO:0000313" key="4">
    <source>
        <dbReference type="Proteomes" id="UP000179005"/>
    </source>
</evidence>
<dbReference type="Proteomes" id="UP000179005">
    <property type="component" value="Unassembled WGS sequence"/>
</dbReference>
<accession>A0A1F4VCM5</accession>
<name>A0A1F4VCM5_UNCKA</name>
<sequence length="237" mass="25250">MTFVNLSWYDPQAYISDIGEYVISKVSNTNQDSEGSETSEGSGGSGEATGATQDSQATQVIQATPIYELRTTNSELIERIGAYNSLFVANLQAGSIDASQITLSGTNLEERLKSLEAKEEEQGEGILEQVKTLIEEAIQNLTAKTAQIAQAIIENLTVKENLTLNAGIRGVNVLVEAGAVNLAVKLDPAQPDANYAVSVSPSWLTSYSVTAKAVDSFTINFSTPAPEGATADWIIVR</sequence>
<feature type="coiled-coil region" evidence="1">
    <location>
        <begin position="127"/>
        <end position="154"/>
    </location>
</feature>
<evidence type="ECO:0000256" key="1">
    <source>
        <dbReference type="SAM" id="Coils"/>
    </source>
</evidence>
<reference evidence="3 4" key="1">
    <citation type="journal article" date="2016" name="Nat. Commun.">
        <title>Thousands of microbial genomes shed light on interconnected biogeochemical processes in an aquifer system.</title>
        <authorList>
            <person name="Anantharaman K."/>
            <person name="Brown C.T."/>
            <person name="Hug L.A."/>
            <person name="Sharon I."/>
            <person name="Castelle C.J."/>
            <person name="Probst A.J."/>
            <person name="Thomas B.C."/>
            <person name="Singh A."/>
            <person name="Wilkins M.J."/>
            <person name="Karaoz U."/>
            <person name="Brodie E.L."/>
            <person name="Williams K.H."/>
            <person name="Hubbard S.S."/>
            <person name="Banfield J.F."/>
        </authorList>
    </citation>
    <scope>NUCLEOTIDE SEQUENCE [LARGE SCALE GENOMIC DNA]</scope>
</reference>
<organism evidence="3 4">
    <name type="scientific">candidate division WWE3 bacterium RIFCSPHIGHO2_01_FULL_48_15</name>
    <dbReference type="NCBI Taxonomy" id="1802619"/>
    <lineage>
        <taxon>Bacteria</taxon>
        <taxon>Katanobacteria</taxon>
    </lineage>
</organism>
<proteinExistence type="predicted"/>
<dbReference type="EMBL" id="MEVC01000011">
    <property type="protein sequence ID" value="OGC54879.1"/>
    <property type="molecule type" value="Genomic_DNA"/>
</dbReference>
<keyword evidence="1" id="KW-0175">Coiled coil</keyword>
<evidence type="ECO:0000313" key="3">
    <source>
        <dbReference type="EMBL" id="OGC54879.1"/>
    </source>
</evidence>
<comment type="caution">
    <text evidence="3">The sequence shown here is derived from an EMBL/GenBank/DDBJ whole genome shotgun (WGS) entry which is preliminary data.</text>
</comment>
<evidence type="ECO:0000256" key="2">
    <source>
        <dbReference type="SAM" id="MobiDB-lite"/>
    </source>
</evidence>
<dbReference type="AlphaFoldDB" id="A0A1F4VCM5"/>